<sequence>MAKFYLPFFLLLLLVLEGVAVDFLPNSLVTGRWMIAAHWVLLYLVLISIFYDLENTYVSVLYAIVFGLMIDIVYTSVLGVYMFIYPLVVYGIHGLKKLLHTNFLVALVLSALAVALADTGIYIVYSFIGLTELPWQDYFYIRLIPTLLANVLFLLLIYPLTKPKLVKWSTERFNTSGKL</sequence>
<evidence type="ECO:0000256" key="1">
    <source>
        <dbReference type="ARBA" id="ARBA00004651"/>
    </source>
</evidence>
<name>A0A1G9XPG2_9BACI</name>
<dbReference type="NCBIfam" id="TIGR03426">
    <property type="entry name" value="shape_MreD"/>
    <property type="match status" value="1"/>
</dbReference>
<dbReference type="AlphaFoldDB" id="A0A1G9XPG2"/>
<dbReference type="GO" id="GO:0008360">
    <property type="term" value="P:regulation of cell shape"/>
    <property type="evidence" value="ECO:0007669"/>
    <property type="project" value="UniProtKB-KW"/>
</dbReference>
<evidence type="ECO:0000256" key="3">
    <source>
        <dbReference type="ARBA" id="ARBA00022475"/>
    </source>
</evidence>
<evidence type="ECO:0000313" key="9">
    <source>
        <dbReference type="EMBL" id="SDM98620.1"/>
    </source>
</evidence>
<evidence type="ECO:0000256" key="6">
    <source>
        <dbReference type="ARBA" id="ARBA00022989"/>
    </source>
</evidence>
<keyword evidence="6 8" id="KW-1133">Transmembrane helix</keyword>
<dbReference type="InterPro" id="IPR007227">
    <property type="entry name" value="Cell_shape_determining_MreD"/>
</dbReference>
<accession>A0A1G9XPG2</accession>
<dbReference type="Proteomes" id="UP000182347">
    <property type="component" value="Unassembled WGS sequence"/>
</dbReference>
<comment type="subcellular location">
    <subcellularLocation>
        <location evidence="1">Cell membrane</location>
        <topology evidence="1">Multi-pass membrane protein</topology>
    </subcellularLocation>
</comment>
<protein>
    <submittedName>
        <fullName evidence="9">Rod shape-determining protein MreD</fullName>
    </submittedName>
</protein>
<dbReference type="OrthoDB" id="1653857at2"/>
<keyword evidence="7 8" id="KW-0472">Membrane</keyword>
<feature type="transmembrane region" description="Helical" evidence="8">
    <location>
        <begin position="139"/>
        <end position="160"/>
    </location>
</feature>
<dbReference type="STRING" id="482461.SAMN05216244_3910"/>
<keyword evidence="3" id="KW-1003">Cell membrane</keyword>
<dbReference type="Pfam" id="PF04093">
    <property type="entry name" value="MreD"/>
    <property type="match status" value="1"/>
</dbReference>
<evidence type="ECO:0000256" key="8">
    <source>
        <dbReference type="SAM" id="Phobius"/>
    </source>
</evidence>
<feature type="transmembrane region" description="Helical" evidence="8">
    <location>
        <begin position="36"/>
        <end position="53"/>
    </location>
</feature>
<evidence type="ECO:0000256" key="5">
    <source>
        <dbReference type="ARBA" id="ARBA00022960"/>
    </source>
</evidence>
<dbReference type="EMBL" id="FNHF01000007">
    <property type="protein sequence ID" value="SDM98620.1"/>
    <property type="molecule type" value="Genomic_DNA"/>
</dbReference>
<proteinExistence type="inferred from homology"/>
<keyword evidence="5" id="KW-0133">Cell shape</keyword>
<dbReference type="RefSeq" id="WP_083334938.1">
    <property type="nucleotide sequence ID" value="NZ_FNHF01000007.1"/>
</dbReference>
<evidence type="ECO:0000313" key="10">
    <source>
        <dbReference type="Proteomes" id="UP000182347"/>
    </source>
</evidence>
<comment type="similarity">
    <text evidence="2">Belongs to the MreD family.</text>
</comment>
<gene>
    <name evidence="9" type="ORF">SAMN05216244_3910</name>
</gene>
<reference evidence="10" key="1">
    <citation type="submission" date="2016-10" db="EMBL/GenBank/DDBJ databases">
        <authorList>
            <person name="Varghese N."/>
            <person name="Submissions S."/>
        </authorList>
    </citation>
    <scope>NUCLEOTIDE SEQUENCE [LARGE SCALE GENOMIC DNA]</scope>
    <source>
        <strain evidence="10">CGMCC 1.6199</strain>
    </source>
</reference>
<keyword evidence="10" id="KW-1185">Reference proteome</keyword>
<organism evidence="9 10">
    <name type="scientific">Sediminibacillus halophilus</name>
    <dbReference type="NCBI Taxonomy" id="482461"/>
    <lineage>
        <taxon>Bacteria</taxon>
        <taxon>Bacillati</taxon>
        <taxon>Bacillota</taxon>
        <taxon>Bacilli</taxon>
        <taxon>Bacillales</taxon>
        <taxon>Bacillaceae</taxon>
        <taxon>Sediminibacillus</taxon>
    </lineage>
</organism>
<evidence type="ECO:0000256" key="7">
    <source>
        <dbReference type="ARBA" id="ARBA00023136"/>
    </source>
</evidence>
<feature type="transmembrane region" description="Helical" evidence="8">
    <location>
        <begin position="104"/>
        <end position="127"/>
    </location>
</feature>
<keyword evidence="4 8" id="KW-0812">Transmembrane</keyword>
<feature type="transmembrane region" description="Helical" evidence="8">
    <location>
        <begin position="60"/>
        <end position="84"/>
    </location>
</feature>
<dbReference type="GO" id="GO:0005886">
    <property type="term" value="C:plasma membrane"/>
    <property type="evidence" value="ECO:0007669"/>
    <property type="project" value="UniProtKB-SubCell"/>
</dbReference>
<evidence type="ECO:0000256" key="4">
    <source>
        <dbReference type="ARBA" id="ARBA00022692"/>
    </source>
</evidence>
<evidence type="ECO:0000256" key="2">
    <source>
        <dbReference type="ARBA" id="ARBA00007776"/>
    </source>
</evidence>